<evidence type="ECO:0000313" key="4">
    <source>
        <dbReference type="EMBL" id="MBP2061385.1"/>
    </source>
</evidence>
<sequence>MIDATAVRAVNTLTARWARAAVADEGTAFAATGVWPLLALLTGGADGPARQELEGALGVGADGATALGGQTLGALDAMDGVHAATGLWTRQDLPIRPEWEAALPPGVRSTLTGDAERDRKELDGWAARRTRGAIAEMPVPLTPDTRLVLAGALTVETAWLQPFQPGLLRPASGPWRDRSLAGLTRSTDDLDGVLRVVPDTPAGPLTLSGVAGGNGLDVHLVLGAEDAPGGEVLEAGIGAVAGGYAGWPGSALPPGEAGPGVRVMEVPSWDPTPRATLTTPQFTVTARHDLLRRAELFGLRTAQDAARGHFPGISPAALALSSAEQSMTASFSAEGFLAAAVTAFAMAPGSAPPQRTAKLISVRYERPFGFLAVHRATGLVLTAGWVTEPEAGADTMW</sequence>
<evidence type="ECO:0000313" key="5">
    <source>
        <dbReference type="Proteomes" id="UP000756710"/>
    </source>
</evidence>
<dbReference type="HOGENOM" id="CLU_041784_0_0_11"/>
<organism evidence="3">
    <name type="scientific">Streptomyces iranensis</name>
    <dbReference type="NCBI Taxonomy" id="576784"/>
    <lineage>
        <taxon>Bacteria</taxon>
        <taxon>Bacillati</taxon>
        <taxon>Actinomycetota</taxon>
        <taxon>Actinomycetes</taxon>
        <taxon>Kitasatosporales</taxon>
        <taxon>Streptomycetaceae</taxon>
        <taxon>Streptomyces</taxon>
        <taxon>Streptomyces violaceusniger group</taxon>
    </lineage>
</organism>
<feature type="domain" description="Serpin" evidence="2">
    <location>
        <begin position="10"/>
        <end position="389"/>
    </location>
</feature>
<evidence type="ECO:0000313" key="3">
    <source>
        <dbReference type="EMBL" id="CDR05324.1"/>
    </source>
</evidence>
<accession>A0A060ZHR7</accession>
<dbReference type="AlphaFoldDB" id="A0A060ZHR7"/>
<dbReference type="InterPro" id="IPR036186">
    <property type="entry name" value="Serpin_sf"/>
</dbReference>
<keyword evidence="5" id="KW-1185">Reference proteome</keyword>
<dbReference type="Pfam" id="PF00079">
    <property type="entry name" value="Serpin"/>
    <property type="match status" value="2"/>
</dbReference>
<dbReference type="Gene3D" id="3.30.497.10">
    <property type="entry name" value="Antithrombin, subunit I, domain 2"/>
    <property type="match status" value="2"/>
</dbReference>
<dbReference type="PANTHER" id="PTHR11461:SF211">
    <property type="entry name" value="GH10112P-RELATED"/>
    <property type="match status" value="1"/>
</dbReference>
<dbReference type="InterPro" id="IPR042178">
    <property type="entry name" value="Serpin_sf_1"/>
</dbReference>
<dbReference type="SMART" id="SM00093">
    <property type="entry name" value="SERPIN"/>
    <property type="match status" value="1"/>
</dbReference>
<evidence type="ECO:0000256" key="1">
    <source>
        <dbReference type="RuleBase" id="RU000411"/>
    </source>
</evidence>
<dbReference type="Proteomes" id="UP000756710">
    <property type="component" value="Unassembled WGS sequence"/>
</dbReference>
<name>A0A060ZHR7_9ACTN</name>
<dbReference type="EMBL" id="JAGGLR010000005">
    <property type="protein sequence ID" value="MBP2061385.1"/>
    <property type="molecule type" value="Genomic_DNA"/>
</dbReference>
<reference evidence="3" key="1">
    <citation type="submission" date="2014-05" db="EMBL/GenBank/DDBJ databases">
        <authorList>
            <person name="Horn Fabian"/>
        </authorList>
    </citation>
    <scope>NUCLEOTIDE SEQUENCE</scope>
</reference>
<reference evidence="4 5" key="2">
    <citation type="submission" date="2021-03" db="EMBL/GenBank/DDBJ databases">
        <title>Genomic Encyclopedia of Type Strains, Phase IV (KMG-IV): sequencing the most valuable type-strain genomes for metagenomic binning, comparative biology and taxonomic classification.</title>
        <authorList>
            <person name="Goeker M."/>
        </authorList>
    </citation>
    <scope>NUCLEOTIDE SEQUENCE [LARGE SCALE GENOMIC DNA]</scope>
    <source>
        <strain evidence="4 5">DSM 41954</strain>
    </source>
</reference>
<dbReference type="GO" id="GO:0004867">
    <property type="term" value="F:serine-type endopeptidase inhibitor activity"/>
    <property type="evidence" value="ECO:0007669"/>
    <property type="project" value="UniProtKB-KW"/>
</dbReference>
<keyword evidence="4" id="KW-0722">Serine protease inhibitor</keyword>
<evidence type="ECO:0000259" key="2">
    <source>
        <dbReference type="SMART" id="SM00093"/>
    </source>
</evidence>
<dbReference type="SUPFAM" id="SSF56574">
    <property type="entry name" value="Serpins"/>
    <property type="match status" value="2"/>
</dbReference>
<dbReference type="InterPro" id="IPR023796">
    <property type="entry name" value="Serpin_dom"/>
</dbReference>
<proteinExistence type="inferred from homology"/>
<keyword evidence="4" id="KW-0646">Protease inhibitor</keyword>
<dbReference type="PANTHER" id="PTHR11461">
    <property type="entry name" value="SERINE PROTEASE INHIBITOR, SERPIN"/>
    <property type="match status" value="1"/>
</dbReference>
<comment type="similarity">
    <text evidence="1">Belongs to the serpin family.</text>
</comment>
<dbReference type="GO" id="GO:0005615">
    <property type="term" value="C:extracellular space"/>
    <property type="evidence" value="ECO:0007669"/>
    <property type="project" value="InterPro"/>
</dbReference>
<dbReference type="RefSeq" id="WP_044568724.1">
    <property type="nucleotide sequence ID" value="NZ_BAABDR010000012.1"/>
</dbReference>
<gene>
    <name evidence="4" type="ORF">J2Z30_002393</name>
    <name evidence="3" type="ORF">SIRAN2284</name>
</gene>
<protein>
    <submittedName>
        <fullName evidence="3">Proteinase inhibitor I4 serpin</fullName>
    </submittedName>
    <submittedName>
        <fullName evidence="4">Serine protease inhibitor</fullName>
    </submittedName>
</protein>
<dbReference type="InterPro" id="IPR000215">
    <property type="entry name" value="Serpin_fam"/>
</dbReference>
<dbReference type="EMBL" id="LK022848">
    <property type="protein sequence ID" value="CDR05324.1"/>
    <property type="molecule type" value="Genomic_DNA"/>
</dbReference>